<dbReference type="EC" id="3.5.1.130" evidence="8"/>
<evidence type="ECO:0000313" key="11">
    <source>
        <dbReference type="Proteomes" id="UP000054016"/>
    </source>
</evidence>
<dbReference type="GO" id="GO:0016811">
    <property type="term" value="F:hydrolase activity, acting on carbon-nitrogen (but not peptide) bonds, in linear amides"/>
    <property type="evidence" value="ECO:0007669"/>
    <property type="project" value="UniProtKB-UniRule"/>
</dbReference>
<evidence type="ECO:0000256" key="1">
    <source>
        <dbReference type="ARBA" id="ARBA00022490"/>
    </source>
</evidence>
<evidence type="ECO:0000256" key="3">
    <source>
        <dbReference type="ARBA" id="ARBA00022723"/>
    </source>
</evidence>
<feature type="domain" description="Peptidase M20 dimerisation" evidence="9">
    <location>
        <begin position="155"/>
        <end position="259"/>
    </location>
</feature>
<feature type="binding site" evidence="8">
    <location>
        <position position="336"/>
    </location>
    <ligand>
        <name>Zn(2+)</name>
        <dbReference type="ChEBI" id="CHEBI:29105"/>
        <label>2</label>
    </ligand>
</feature>
<comment type="function">
    <text evidence="8">Catalyzes the release of L-lysine from [LysW]-gamma-L-lysine and the release of L-ornithine from [LysW]-L-ornithine.</text>
</comment>
<keyword evidence="3 8" id="KW-0479">Metal-binding</keyword>
<keyword evidence="1 8" id="KW-0963">Cytoplasm</keyword>
<protein>
    <recommendedName>
        <fullName evidence="8">Putative [LysW]-lysine/[LysW]-ornithine hydrolase</fullName>
        <ecNumber evidence="8">3.5.1.130</ecNumber>
        <ecNumber evidence="8">3.5.1.132</ecNumber>
    </recommendedName>
</protein>
<dbReference type="Pfam" id="PF01546">
    <property type="entry name" value="Peptidase_M20"/>
    <property type="match status" value="1"/>
</dbReference>
<dbReference type="PANTHER" id="PTHR43808:SF28">
    <property type="entry name" value="[LYSW]-LYSINE_[LYSW]-ORNITHINE HYDROLASE"/>
    <property type="match status" value="1"/>
</dbReference>
<dbReference type="InterPro" id="IPR036264">
    <property type="entry name" value="Bact_exopeptidase_dim_dom"/>
</dbReference>
<dbReference type="InterPro" id="IPR002933">
    <property type="entry name" value="Peptidase_M20"/>
</dbReference>
<keyword evidence="5 8" id="KW-0862">Zinc</keyword>
<dbReference type="GO" id="GO:0042450">
    <property type="term" value="P:L-arginine biosynthetic process via ornithine"/>
    <property type="evidence" value="ECO:0007669"/>
    <property type="project" value="UniProtKB-UniRule"/>
</dbReference>
<keyword evidence="7 8" id="KW-0170">Cobalt</keyword>
<keyword evidence="4 8" id="KW-0378">Hydrolase</keyword>
<comment type="caution">
    <text evidence="10">The sequence shown here is derived from an EMBL/GenBank/DDBJ whole genome shotgun (WGS) entry which is preliminary data.</text>
</comment>
<comment type="similarity">
    <text evidence="8">Belongs to the peptidase M20A family. LysK subfamily.</text>
</comment>
<organism evidence="10 11">
    <name type="scientific">miscellaneous Crenarchaeota group-1 archaeon SG8-32-3</name>
    <dbReference type="NCBI Taxonomy" id="1685125"/>
    <lineage>
        <taxon>Archaea</taxon>
        <taxon>Candidatus Bathyarchaeota</taxon>
        <taxon>MCG-1</taxon>
    </lineage>
</organism>
<evidence type="ECO:0000259" key="9">
    <source>
        <dbReference type="Pfam" id="PF07687"/>
    </source>
</evidence>
<reference evidence="11" key="1">
    <citation type="submission" date="2015-06" db="EMBL/GenBank/DDBJ databases">
        <title>New insights into the roles of widespread benthic archaea in carbon and nitrogen cycling.</title>
        <authorList>
            <person name="Lazar C.S."/>
            <person name="Baker B.J."/>
            <person name="Seitz K.W."/>
            <person name="Hyde A.S."/>
            <person name="Dick G.J."/>
            <person name="Hinrichs K.-U."/>
            <person name="Teske A.P."/>
        </authorList>
    </citation>
    <scope>NUCLEOTIDE SEQUENCE [LARGE SCALE GENOMIC DNA]</scope>
</reference>
<proteinExistence type="inferred from homology"/>
<comment type="pathway">
    <text evidence="8">Amino-acid biosynthesis; L-arginine biosynthesis.</text>
</comment>
<comment type="pathway">
    <text evidence="8">Amino-acid biosynthesis; L-lysine biosynthesis via AAA pathway; L-lysine from L-alpha-aminoadipate (Thermus route): step 5/5.</text>
</comment>
<dbReference type="Gene3D" id="3.40.630.10">
    <property type="entry name" value="Zn peptidases"/>
    <property type="match status" value="1"/>
</dbReference>
<dbReference type="InterPro" id="IPR001261">
    <property type="entry name" value="ArgE/DapE_CS"/>
</dbReference>
<evidence type="ECO:0000313" key="10">
    <source>
        <dbReference type="EMBL" id="KON30985.1"/>
    </source>
</evidence>
<dbReference type="InterPro" id="IPR011650">
    <property type="entry name" value="Peptidase_M20_dimer"/>
</dbReference>
<feature type="binding site" evidence="8">
    <location>
        <position position="145"/>
    </location>
    <ligand>
        <name>Zn(2+)</name>
        <dbReference type="ChEBI" id="CHEBI:29105"/>
        <label>1</label>
    </ligand>
</feature>
<dbReference type="GO" id="GO:0005737">
    <property type="term" value="C:cytoplasm"/>
    <property type="evidence" value="ECO:0007669"/>
    <property type="project" value="UniProtKB-SubCell"/>
</dbReference>
<evidence type="ECO:0000256" key="4">
    <source>
        <dbReference type="ARBA" id="ARBA00022801"/>
    </source>
</evidence>
<feature type="active site" description="Proton acceptor" evidence="8">
    <location>
        <position position="121"/>
    </location>
</feature>
<dbReference type="HAMAP" id="MF_01120">
    <property type="entry name" value="LysK"/>
    <property type="match status" value="1"/>
</dbReference>
<dbReference type="GO" id="GO:0050897">
    <property type="term" value="F:cobalt ion binding"/>
    <property type="evidence" value="ECO:0007669"/>
    <property type="project" value="UniProtKB-UniRule"/>
</dbReference>
<dbReference type="AlphaFoldDB" id="A0A0M0BRK0"/>
<comment type="catalytic activity">
    <reaction evidence="8">
        <text>[amino-group carrier protein]-C-terminal-gamma-(L-lysyl)-L-glutamate + H2O = [amino-group carrier protein]-C-terminal-L-glutamate + L-lysine</text>
        <dbReference type="Rhea" id="RHEA:48684"/>
        <dbReference type="Rhea" id="RHEA-COMP:9693"/>
        <dbReference type="Rhea" id="RHEA-COMP:9715"/>
        <dbReference type="ChEBI" id="CHEBI:15377"/>
        <dbReference type="ChEBI" id="CHEBI:32551"/>
        <dbReference type="ChEBI" id="CHEBI:78525"/>
        <dbReference type="ChEBI" id="CHEBI:78526"/>
        <dbReference type="EC" id="3.5.1.130"/>
    </reaction>
</comment>
<evidence type="ECO:0000256" key="6">
    <source>
        <dbReference type="ARBA" id="ARBA00023154"/>
    </source>
</evidence>
<dbReference type="NCBIfam" id="TIGR01902">
    <property type="entry name" value="dapE-lys-deAc"/>
    <property type="match status" value="1"/>
</dbReference>
<comment type="cofactor">
    <cofactor evidence="8">
        <name>Zn(2+)</name>
        <dbReference type="ChEBI" id="CHEBI:29105"/>
    </cofactor>
    <cofactor evidence="8">
        <name>Co(2+)</name>
        <dbReference type="ChEBI" id="CHEBI:48828"/>
    </cofactor>
    <text evidence="8">Binds 2 Zn(2+) or Co(2+) ions per subunit.</text>
</comment>
<dbReference type="InterPro" id="IPR010175">
    <property type="entry name" value="LysK"/>
</dbReference>
<keyword evidence="8" id="KW-0055">Arginine biosynthesis</keyword>
<feature type="binding site" evidence="8">
    <location>
        <position position="64"/>
    </location>
    <ligand>
        <name>Zn(2+)</name>
        <dbReference type="ChEBI" id="CHEBI:29105"/>
        <label>1</label>
    </ligand>
</feature>
<dbReference type="PANTHER" id="PTHR43808">
    <property type="entry name" value="ACETYLORNITHINE DEACETYLASE"/>
    <property type="match status" value="1"/>
</dbReference>
<dbReference type="SUPFAM" id="SSF55031">
    <property type="entry name" value="Bacterial exopeptidase dimerisation domain"/>
    <property type="match status" value="1"/>
</dbReference>
<dbReference type="UniPathway" id="UPA00068"/>
<keyword evidence="2 8" id="KW-0028">Amino-acid biosynthesis</keyword>
<evidence type="ECO:0000256" key="5">
    <source>
        <dbReference type="ARBA" id="ARBA00022833"/>
    </source>
</evidence>
<dbReference type="InterPro" id="IPR050072">
    <property type="entry name" value="Peptidase_M20A"/>
</dbReference>
<dbReference type="Pfam" id="PF07687">
    <property type="entry name" value="M20_dimer"/>
    <property type="match status" value="1"/>
</dbReference>
<dbReference type="SUPFAM" id="SSF53187">
    <property type="entry name" value="Zn-dependent exopeptidases"/>
    <property type="match status" value="1"/>
</dbReference>
<feature type="active site" evidence="8">
    <location>
        <position position="66"/>
    </location>
</feature>
<feature type="binding site" evidence="8">
    <location>
        <position position="88"/>
    </location>
    <ligand>
        <name>Zn(2+)</name>
        <dbReference type="ChEBI" id="CHEBI:29105"/>
        <label>2</label>
    </ligand>
</feature>
<dbReference type="Gene3D" id="3.30.70.360">
    <property type="match status" value="1"/>
</dbReference>
<comment type="subcellular location">
    <subcellularLocation>
        <location evidence="8">Cytoplasm</location>
    </subcellularLocation>
</comment>
<evidence type="ECO:0000256" key="8">
    <source>
        <dbReference type="HAMAP-Rule" id="MF_01120"/>
    </source>
</evidence>
<dbReference type="Proteomes" id="UP000054016">
    <property type="component" value="Unassembled WGS sequence"/>
</dbReference>
<feature type="binding site" evidence="8">
    <location>
        <position position="88"/>
    </location>
    <ligand>
        <name>Zn(2+)</name>
        <dbReference type="ChEBI" id="CHEBI:29105"/>
        <label>1</label>
    </ligand>
</feature>
<sequence>MSDQAVQLLTNLLGIYSPSGKEESIADFLVEKMKQLGFSVRKDGIGNVIGEIGDGEPTILLCGHMDTVAGHLPLRLEKDKIYARGAVDAKGPLAAMVTAAAKVAEDPEFKAKIIVASVVEEEATSRGVKHLIKDGISADYAIFGEPSGVGNITIGYKGNLHIKVTCKTETGHSSTPWLYENALEKGFEIWEQIKGSLPPVETQKSPFYAVTACITKVSGGSANSVIPFESEIHIDLRVPPPLTAAQVFNDAKKVIEQYEVAHPKVMVKVSVEDSNEPFEVDKSSPLVKALSSSIRKVQGKPAMLLRKTGTGDMNILGRAMHAPIVTYGPGDSHLDHTKDEHIIISEYLDGIQVYKETLIKLTDLHKNQKKRKSGTLDLV</sequence>
<dbReference type="GO" id="GO:0008270">
    <property type="term" value="F:zinc ion binding"/>
    <property type="evidence" value="ECO:0007669"/>
    <property type="project" value="UniProtKB-UniRule"/>
</dbReference>
<dbReference type="EMBL" id="LFWV01000046">
    <property type="protein sequence ID" value="KON30985.1"/>
    <property type="molecule type" value="Genomic_DNA"/>
</dbReference>
<accession>A0A0M0BRK0</accession>
<evidence type="ECO:0000256" key="2">
    <source>
        <dbReference type="ARBA" id="ARBA00022605"/>
    </source>
</evidence>
<feature type="binding site" evidence="8">
    <location>
        <position position="122"/>
    </location>
    <ligand>
        <name>Zn(2+)</name>
        <dbReference type="ChEBI" id="CHEBI:29105"/>
        <label>2</label>
    </ligand>
</feature>
<gene>
    <name evidence="8" type="primary">lysK</name>
    <name evidence="10" type="ORF">AC478_03435</name>
</gene>
<dbReference type="PROSITE" id="PS00758">
    <property type="entry name" value="ARGE_DAPE_CPG2_1"/>
    <property type="match status" value="1"/>
</dbReference>
<dbReference type="UniPathway" id="UPA00033">
    <property type="reaction ID" value="UER00039"/>
</dbReference>
<evidence type="ECO:0000256" key="7">
    <source>
        <dbReference type="ARBA" id="ARBA00023285"/>
    </source>
</evidence>
<name>A0A0M0BRK0_9ARCH</name>
<comment type="catalytic activity">
    <reaction evidence="8">
        <text>[amino-group carrier protein]-C-terminal-gamma-(L-ornithyl)-L-glutamate + H2O = [amino-group carrier protein]-C-terminal-L-glutamate + L-ornithine</text>
        <dbReference type="Rhea" id="RHEA:52676"/>
        <dbReference type="Rhea" id="RHEA-COMP:9693"/>
        <dbReference type="Rhea" id="RHEA-COMP:13328"/>
        <dbReference type="ChEBI" id="CHEBI:15377"/>
        <dbReference type="ChEBI" id="CHEBI:46911"/>
        <dbReference type="ChEBI" id="CHEBI:78525"/>
        <dbReference type="ChEBI" id="CHEBI:136763"/>
        <dbReference type="EC" id="3.5.1.132"/>
    </reaction>
</comment>
<dbReference type="GO" id="GO:0019878">
    <property type="term" value="P:lysine biosynthetic process via aminoadipic acid"/>
    <property type="evidence" value="ECO:0007669"/>
    <property type="project" value="UniProtKB-UniRule"/>
</dbReference>
<dbReference type="PATRIC" id="fig|1685125.3.peg.26"/>
<dbReference type="EC" id="3.5.1.132" evidence="8"/>
<keyword evidence="6 8" id="KW-0457">Lysine biosynthesis</keyword>